<keyword evidence="8" id="KW-0862">Zinc</keyword>
<dbReference type="NCBIfam" id="TIGR02397">
    <property type="entry name" value="dnaX_nterm"/>
    <property type="match status" value="1"/>
</dbReference>
<dbReference type="AlphaFoldDB" id="A0A3B0W4B3"/>
<dbReference type="Gene3D" id="3.40.50.300">
    <property type="entry name" value="P-loop containing nucleotide triphosphate hydrolases"/>
    <property type="match status" value="1"/>
</dbReference>
<keyword evidence="7" id="KW-0547">Nucleotide-binding</keyword>
<dbReference type="InterPro" id="IPR008921">
    <property type="entry name" value="DNA_pol3_clamp-load_cplx_C"/>
</dbReference>
<evidence type="ECO:0000256" key="12">
    <source>
        <dbReference type="SAM" id="MobiDB-lite"/>
    </source>
</evidence>
<protein>
    <recommendedName>
        <fullName evidence="2">DNA-directed DNA polymerase</fullName>
        <ecNumber evidence="2">2.7.7.7</ecNumber>
    </recommendedName>
</protein>
<dbReference type="SUPFAM" id="SSF48019">
    <property type="entry name" value="post-AAA+ oligomerization domain-like"/>
    <property type="match status" value="1"/>
</dbReference>
<feature type="domain" description="AAA+ ATPase" evidence="13">
    <location>
        <begin position="37"/>
        <end position="178"/>
    </location>
</feature>
<dbReference type="PANTHER" id="PTHR11669:SF0">
    <property type="entry name" value="PROTEIN STICHEL-LIKE 2"/>
    <property type="match status" value="1"/>
</dbReference>
<name>A0A3B0W4B3_9ZZZZ</name>
<dbReference type="GO" id="GO:0005524">
    <property type="term" value="F:ATP binding"/>
    <property type="evidence" value="ECO:0007669"/>
    <property type="project" value="UniProtKB-KW"/>
</dbReference>
<evidence type="ECO:0000256" key="6">
    <source>
        <dbReference type="ARBA" id="ARBA00022723"/>
    </source>
</evidence>
<dbReference type="Pfam" id="PF13177">
    <property type="entry name" value="DNA_pol3_delta2"/>
    <property type="match status" value="1"/>
</dbReference>
<dbReference type="GO" id="GO:0009360">
    <property type="term" value="C:DNA polymerase III complex"/>
    <property type="evidence" value="ECO:0007669"/>
    <property type="project" value="InterPro"/>
</dbReference>
<dbReference type="InterPro" id="IPR003593">
    <property type="entry name" value="AAA+_ATPase"/>
</dbReference>
<dbReference type="EC" id="2.7.7.7" evidence="2"/>
<dbReference type="NCBIfam" id="NF005942">
    <property type="entry name" value="PRK07994.1"/>
    <property type="match status" value="1"/>
</dbReference>
<dbReference type="Pfam" id="PF22608">
    <property type="entry name" value="DNAX_ATPase_lid"/>
    <property type="match status" value="1"/>
</dbReference>
<keyword evidence="9" id="KW-0067">ATP-binding</keyword>
<evidence type="ECO:0000256" key="1">
    <source>
        <dbReference type="ARBA" id="ARBA00006360"/>
    </source>
</evidence>
<dbReference type="SUPFAM" id="SSF52540">
    <property type="entry name" value="P-loop containing nucleoside triphosphate hydrolases"/>
    <property type="match status" value="1"/>
</dbReference>
<dbReference type="GO" id="GO:0003677">
    <property type="term" value="F:DNA binding"/>
    <property type="evidence" value="ECO:0007669"/>
    <property type="project" value="InterPro"/>
</dbReference>
<dbReference type="SMART" id="SM00382">
    <property type="entry name" value="AAA"/>
    <property type="match status" value="1"/>
</dbReference>
<dbReference type="InterPro" id="IPR027417">
    <property type="entry name" value="P-loop_NTPase"/>
</dbReference>
<keyword evidence="6" id="KW-0479">Metal-binding</keyword>
<feature type="region of interest" description="Disordered" evidence="12">
    <location>
        <begin position="381"/>
        <end position="405"/>
    </location>
</feature>
<evidence type="ECO:0000256" key="10">
    <source>
        <dbReference type="ARBA" id="ARBA00022932"/>
    </source>
</evidence>
<dbReference type="FunFam" id="3.40.50.300:FF:000014">
    <property type="entry name" value="DNA polymerase III subunit gamma/tau"/>
    <property type="match status" value="1"/>
</dbReference>
<dbReference type="GO" id="GO:0006261">
    <property type="term" value="P:DNA-templated DNA replication"/>
    <property type="evidence" value="ECO:0007669"/>
    <property type="project" value="TreeGrafter"/>
</dbReference>
<proteinExistence type="inferred from homology"/>
<dbReference type="CDD" id="cd00009">
    <property type="entry name" value="AAA"/>
    <property type="match status" value="1"/>
</dbReference>
<feature type="compositionally biased region" description="Polar residues" evidence="12">
    <location>
        <begin position="381"/>
        <end position="398"/>
    </location>
</feature>
<dbReference type="InterPro" id="IPR021029">
    <property type="entry name" value="DNA_pol_III_tau_dom-5"/>
</dbReference>
<evidence type="ECO:0000256" key="8">
    <source>
        <dbReference type="ARBA" id="ARBA00022833"/>
    </source>
</evidence>
<evidence type="ECO:0000256" key="5">
    <source>
        <dbReference type="ARBA" id="ARBA00022705"/>
    </source>
</evidence>
<dbReference type="Pfam" id="PF12170">
    <property type="entry name" value="DNA_pol3_tau_5"/>
    <property type="match status" value="1"/>
</dbReference>
<evidence type="ECO:0000256" key="4">
    <source>
        <dbReference type="ARBA" id="ARBA00022695"/>
    </source>
</evidence>
<dbReference type="InterPro" id="IPR038249">
    <property type="entry name" value="PolIII_tau_V_sf"/>
</dbReference>
<keyword evidence="5" id="KW-0235">DNA replication</keyword>
<evidence type="ECO:0000313" key="14">
    <source>
        <dbReference type="EMBL" id="VAW39456.1"/>
    </source>
</evidence>
<dbReference type="InterPro" id="IPR012763">
    <property type="entry name" value="DNA_pol_III_sug/sutau_N"/>
</dbReference>
<dbReference type="InterPro" id="IPR045085">
    <property type="entry name" value="HLD_clamp_pol_III_gamma_tau"/>
</dbReference>
<dbReference type="PANTHER" id="PTHR11669">
    <property type="entry name" value="REPLICATION FACTOR C / DNA POLYMERASE III GAMMA-TAU SUBUNIT"/>
    <property type="match status" value="1"/>
</dbReference>
<dbReference type="InterPro" id="IPR050238">
    <property type="entry name" value="DNA_Rep/Repair_Clamp_Loader"/>
</dbReference>
<dbReference type="FunFam" id="1.20.272.10:FF:000003">
    <property type="entry name" value="DNA polymerase III subunit gamma/tau"/>
    <property type="match status" value="1"/>
</dbReference>
<comment type="catalytic activity">
    <reaction evidence="11">
        <text>DNA(n) + a 2'-deoxyribonucleoside 5'-triphosphate = DNA(n+1) + diphosphate</text>
        <dbReference type="Rhea" id="RHEA:22508"/>
        <dbReference type="Rhea" id="RHEA-COMP:17339"/>
        <dbReference type="Rhea" id="RHEA-COMP:17340"/>
        <dbReference type="ChEBI" id="CHEBI:33019"/>
        <dbReference type="ChEBI" id="CHEBI:61560"/>
        <dbReference type="ChEBI" id="CHEBI:173112"/>
        <dbReference type="EC" id="2.7.7.7"/>
    </reaction>
</comment>
<dbReference type="Pfam" id="PF12169">
    <property type="entry name" value="DNA_pol3_gamma3"/>
    <property type="match status" value="1"/>
</dbReference>
<dbReference type="CDD" id="cd18137">
    <property type="entry name" value="HLD_clamp_pol_III_gamma_tau"/>
    <property type="match status" value="1"/>
</dbReference>
<keyword evidence="4 14" id="KW-0548">Nucleotidyltransferase</keyword>
<dbReference type="GO" id="GO:0046872">
    <property type="term" value="F:metal ion binding"/>
    <property type="evidence" value="ECO:0007669"/>
    <property type="project" value="UniProtKB-KW"/>
</dbReference>
<evidence type="ECO:0000256" key="9">
    <source>
        <dbReference type="ARBA" id="ARBA00022840"/>
    </source>
</evidence>
<keyword evidence="3 14" id="KW-0808">Transferase</keyword>
<keyword evidence="10" id="KW-0239">DNA-directed DNA polymerase</keyword>
<organism evidence="14">
    <name type="scientific">hydrothermal vent metagenome</name>
    <dbReference type="NCBI Taxonomy" id="652676"/>
    <lineage>
        <taxon>unclassified sequences</taxon>
        <taxon>metagenomes</taxon>
        <taxon>ecological metagenomes</taxon>
    </lineage>
</organism>
<evidence type="ECO:0000256" key="11">
    <source>
        <dbReference type="ARBA" id="ARBA00049244"/>
    </source>
</evidence>
<evidence type="ECO:0000256" key="2">
    <source>
        <dbReference type="ARBA" id="ARBA00012417"/>
    </source>
</evidence>
<dbReference type="InterPro" id="IPR022754">
    <property type="entry name" value="DNA_pol_III_gamma-3"/>
</dbReference>
<dbReference type="EMBL" id="UOEW01000231">
    <property type="protein sequence ID" value="VAW39456.1"/>
    <property type="molecule type" value="Genomic_DNA"/>
</dbReference>
<accession>A0A3B0W4B3</accession>
<evidence type="ECO:0000259" key="13">
    <source>
        <dbReference type="SMART" id="SM00382"/>
    </source>
</evidence>
<dbReference type="GO" id="GO:0003887">
    <property type="term" value="F:DNA-directed DNA polymerase activity"/>
    <property type="evidence" value="ECO:0007669"/>
    <property type="project" value="UniProtKB-KW"/>
</dbReference>
<dbReference type="FunFam" id="1.10.8.60:FF:000013">
    <property type="entry name" value="DNA polymerase III subunit gamma/tau"/>
    <property type="match status" value="1"/>
</dbReference>
<dbReference type="Gene3D" id="3.30.300.150">
    <property type="entry name" value="DNA polymerase III, tau subunit, domain V"/>
    <property type="match status" value="1"/>
</dbReference>
<evidence type="ECO:0000256" key="3">
    <source>
        <dbReference type="ARBA" id="ARBA00022679"/>
    </source>
</evidence>
<dbReference type="InterPro" id="IPR001270">
    <property type="entry name" value="ClpA/B"/>
</dbReference>
<evidence type="ECO:0000256" key="7">
    <source>
        <dbReference type="ARBA" id="ARBA00022741"/>
    </source>
</evidence>
<reference evidence="14" key="1">
    <citation type="submission" date="2018-06" db="EMBL/GenBank/DDBJ databases">
        <authorList>
            <person name="Zhirakovskaya E."/>
        </authorList>
    </citation>
    <scope>NUCLEOTIDE SEQUENCE</scope>
</reference>
<dbReference type="Gene3D" id="1.20.272.10">
    <property type="match status" value="1"/>
</dbReference>
<sequence length="546" mass="60744">MSYQALARQFRPQNFTELVGQEHVSQALINGLEQNRIHHAFLFTGTRGVGKTTVARILAKALNCEKGVTGSPCGVCNACTEITEGRFIDLVEVDAASRTGVDDTRELLENVQYAPTKGRYKIYLIDEVHMFSNSSFNALLKTLEEPPEHVKFLLATTEPKKLPVTVLSRCLQFNLKRLSLTQIKNHLVKLLELQGLKFDDIAVELIARAADGSMRDGLSLLDQSLAFGAGKVVESDVKLMLGTMEQDTVVGLLNSIIAKDAQQLTNRLQQIFVMAPDYSRFLHDMAYLLHEVSLFQILNSYVESSQFDRATIKNIVAQSSPEQIQLFYQILVKGQDEINLAPDSKTGFEMTIIRMFAFKIGNPGSNSNSGKPATATTENIQVPKQSDSPPPQSTNQQAHKVASKKTSEVVTKKYQLADINTQNWDEIFAQLQLRGPARELARNAHIISNENSVLVLAIDKQAHAFITENAQNKLTSAIENISAEPISIKLEQDVEVAKTIAKVEQVKQDSDVRAVKDKVKQNQFVQNMQDNFDAEVIQIKQGESFI</sequence>
<gene>
    <name evidence="14" type="ORF">MNBD_GAMMA01-2312</name>
</gene>
<dbReference type="Gene3D" id="1.10.8.60">
    <property type="match status" value="1"/>
</dbReference>
<dbReference type="NCBIfam" id="NF004046">
    <property type="entry name" value="PRK05563.1"/>
    <property type="match status" value="1"/>
</dbReference>
<comment type="similarity">
    <text evidence="1">Belongs to the DnaX/STICHEL family.</text>
</comment>
<dbReference type="PRINTS" id="PR00300">
    <property type="entry name" value="CLPPROTEASEA"/>
</dbReference>